<evidence type="ECO:0000256" key="5">
    <source>
        <dbReference type="ARBA" id="ARBA00023146"/>
    </source>
</evidence>
<dbReference type="GO" id="GO:0006418">
    <property type="term" value="P:tRNA aminoacylation for protein translation"/>
    <property type="evidence" value="ECO:0007669"/>
    <property type="project" value="InterPro"/>
</dbReference>
<dbReference type="SUPFAM" id="SSF47060">
    <property type="entry name" value="S15/NS1 RNA-binding domain"/>
    <property type="match status" value="1"/>
</dbReference>
<dbReference type="PROSITE" id="PS51185">
    <property type="entry name" value="WHEP_TRS_2"/>
    <property type="match status" value="1"/>
</dbReference>
<reference evidence="8" key="1">
    <citation type="submission" date="2021-01" db="EMBL/GenBank/DDBJ databases">
        <authorList>
            <person name="Corre E."/>
            <person name="Pelletier E."/>
            <person name="Niang G."/>
            <person name="Scheremetjew M."/>
            <person name="Finn R."/>
            <person name="Kale V."/>
            <person name="Holt S."/>
            <person name="Cochrane G."/>
            <person name="Meng A."/>
            <person name="Brown T."/>
            <person name="Cohen L."/>
        </authorList>
    </citation>
    <scope>NUCLEOTIDE SEQUENCE</scope>
    <source>
        <strain evidence="8">MM31A-1</strain>
    </source>
</reference>
<keyword evidence="2" id="KW-0547">Nucleotide-binding</keyword>
<sequence length="332" mass="35572">MKSGIFTTSLCLLLSRHETFAFTVTTSPTLSQSKTASASASASESASASALFAKKKKGKKNKSKKKEAGFAWAASFTLKPFESASLRDLASSACASFEGRTGKPLTEEIRKSSDVPKTLWNAPVACVIVGDESGDGGEDGDAAEATTAGPVIQYANIAALESVGLKPDQFEQLLATKDPESGEWNVSGKVDKFIDLPSVMKGDKAYESGYKKKMVKANADDAASVDITIESAQRWKLEKSALINGKFVTETLGVAYAWNSWVEGEDTLCRPGKVREVNIDTGDIEDKIKAQGEVIRELKEVQGFGNKDPEVSDAVQELLRLKALLEEVVASK</sequence>
<evidence type="ECO:0000313" key="8">
    <source>
        <dbReference type="EMBL" id="CAE0465439.1"/>
    </source>
</evidence>
<evidence type="ECO:0000256" key="1">
    <source>
        <dbReference type="ARBA" id="ARBA00022598"/>
    </source>
</evidence>
<keyword evidence="1" id="KW-0436">Ligase</keyword>
<feature type="domain" description="WHEP-TRS" evidence="7">
    <location>
        <begin position="280"/>
        <end position="332"/>
    </location>
</feature>
<dbReference type="Pfam" id="PF00458">
    <property type="entry name" value="WHEP-TRS"/>
    <property type="match status" value="1"/>
</dbReference>
<keyword evidence="6" id="KW-0732">Signal</keyword>
<dbReference type="AlphaFoldDB" id="A0A7S3Q466"/>
<gene>
    <name evidence="8" type="ORF">CDEB00056_LOCUS10280</name>
</gene>
<keyword evidence="4" id="KW-0648">Protein biosynthesis</keyword>
<accession>A0A7S3Q466</accession>
<keyword evidence="3" id="KW-0067">ATP-binding</keyword>
<evidence type="ECO:0000259" key="7">
    <source>
        <dbReference type="PROSITE" id="PS51185"/>
    </source>
</evidence>
<dbReference type="InterPro" id="IPR009068">
    <property type="entry name" value="uS15_NS1_RNA-bd_sf"/>
</dbReference>
<evidence type="ECO:0000256" key="2">
    <source>
        <dbReference type="ARBA" id="ARBA00022741"/>
    </source>
</evidence>
<feature type="chain" id="PRO_5030625392" description="WHEP-TRS domain-containing protein" evidence="6">
    <location>
        <begin position="22"/>
        <end position="332"/>
    </location>
</feature>
<organism evidence="8">
    <name type="scientific">Chaetoceros debilis</name>
    <dbReference type="NCBI Taxonomy" id="122233"/>
    <lineage>
        <taxon>Eukaryota</taxon>
        <taxon>Sar</taxon>
        <taxon>Stramenopiles</taxon>
        <taxon>Ochrophyta</taxon>
        <taxon>Bacillariophyta</taxon>
        <taxon>Coscinodiscophyceae</taxon>
        <taxon>Chaetocerotophycidae</taxon>
        <taxon>Chaetocerotales</taxon>
        <taxon>Chaetocerotaceae</taxon>
        <taxon>Chaetoceros</taxon>
    </lineage>
</organism>
<evidence type="ECO:0000256" key="3">
    <source>
        <dbReference type="ARBA" id="ARBA00022840"/>
    </source>
</evidence>
<protein>
    <recommendedName>
        <fullName evidence="7">WHEP-TRS domain-containing protein</fullName>
    </recommendedName>
</protein>
<dbReference type="Gene3D" id="1.10.287.10">
    <property type="entry name" value="S15/NS1, RNA-binding"/>
    <property type="match status" value="1"/>
</dbReference>
<feature type="signal peptide" evidence="6">
    <location>
        <begin position="1"/>
        <end position="21"/>
    </location>
</feature>
<dbReference type="GO" id="GO:0004812">
    <property type="term" value="F:aminoacyl-tRNA ligase activity"/>
    <property type="evidence" value="ECO:0007669"/>
    <property type="project" value="UniProtKB-KW"/>
</dbReference>
<dbReference type="GO" id="GO:0005524">
    <property type="term" value="F:ATP binding"/>
    <property type="evidence" value="ECO:0007669"/>
    <property type="project" value="UniProtKB-KW"/>
</dbReference>
<proteinExistence type="predicted"/>
<name>A0A7S3Q466_9STRA</name>
<dbReference type="InterPro" id="IPR000738">
    <property type="entry name" value="WHEP-TRS_dom"/>
</dbReference>
<evidence type="ECO:0000256" key="4">
    <source>
        <dbReference type="ARBA" id="ARBA00022917"/>
    </source>
</evidence>
<dbReference type="EMBL" id="HBIO01013217">
    <property type="protein sequence ID" value="CAE0465439.1"/>
    <property type="molecule type" value="Transcribed_RNA"/>
</dbReference>
<keyword evidence="5" id="KW-0030">Aminoacyl-tRNA synthetase</keyword>
<evidence type="ECO:0000256" key="6">
    <source>
        <dbReference type="SAM" id="SignalP"/>
    </source>
</evidence>